<evidence type="ECO:0000313" key="1">
    <source>
        <dbReference type="EMBL" id="KAG5577201.1"/>
    </source>
</evidence>
<protein>
    <submittedName>
        <fullName evidence="1">Uncharacterized protein</fullName>
    </submittedName>
</protein>
<dbReference type="AlphaFoldDB" id="A0A9J5WMR2"/>
<dbReference type="EMBL" id="JACXVP010000011">
    <property type="protein sequence ID" value="KAG5577201.1"/>
    <property type="molecule type" value="Genomic_DNA"/>
</dbReference>
<comment type="caution">
    <text evidence="1">The sequence shown here is derived from an EMBL/GenBank/DDBJ whole genome shotgun (WGS) entry which is preliminary data.</text>
</comment>
<name>A0A9J5WMR2_SOLCO</name>
<keyword evidence="2" id="KW-1185">Reference proteome</keyword>
<accession>A0A9J5WMR2</accession>
<reference evidence="1 2" key="1">
    <citation type="submission" date="2020-09" db="EMBL/GenBank/DDBJ databases">
        <title>De no assembly of potato wild relative species, Solanum commersonii.</title>
        <authorList>
            <person name="Cho K."/>
        </authorList>
    </citation>
    <scope>NUCLEOTIDE SEQUENCE [LARGE SCALE GENOMIC DNA]</scope>
    <source>
        <strain evidence="1">LZ3.2</strain>
        <tissue evidence="1">Leaf</tissue>
    </source>
</reference>
<proteinExistence type="predicted"/>
<gene>
    <name evidence="1" type="ORF">H5410_057335</name>
</gene>
<organism evidence="1 2">
    <name type="scientific">Solanum commersonii</name>
    <name type="common">Commerson's wild potato</name>
    <name type="synonym">Commerson's nightshade</name>
    <dbReference type="NCBI Taxonomy" id="4109"/>
    <lineage>
        <taxon>Eukaryota</taxon>
        <taxon>Viridiplantae</taxon>
        <taxon>Streptophyta</taxon>
        <taxon>Embryophyta</taxon>
        <taxon>Tracheophyta</taxon>
        <taxon>Spermatophyta</taxon>
        <taxon>Magnoliopsida</taxon>
        <taxon>eudicotyledons</taxon>
        <taxon>Gunneridae</taxon>
        <taxon>Pentapetalae</taxon>
        <taxon>asterids</taxon>
        <taxon>lamiids</taxon>
        <taxon>Solanales</taxon>
        <taxon>Solanaceae</taxon>
        <taxon>Solanoideae</taxon>
        <taxon>Solaneae</taxon>
        <taxon>Solanum</taxon>
    </lineage>
</organism>
<sequence length="226" mass="26695">MNCPKLELISKIKKAGKEVDFKRKRIFLEYDLQCELMERTTRFATIEERHELYKKFLADCDQLTAEVNLNFTKYEFMKCSSKLIINFIQPFSFVVSKVVKLNRNFEDNGSLKVVLVMNISMEIAYYRIIDLVVNEIKKAGKIVDFKRKKIFLEYDLQSELMKRTTSSATINERHEFHKKFLADCDQLTSEVNLNFTKYEFMKCSSKLIINFIHPFSFAVSKVVKLN</sequence>
<dbReference type="Proteomes" id="UP000824120">
    <property type="component" value="Chromosome 11"/>
</dbReference>
<evidence type="ECO:0000313" key="2">
    <source>
        <dbReference type="Proteomes" id="UP000824120"/>
    </source>
</evidence>